<keyword evidence="2" id="KW-0812">Transmembrane</keyword>
<reference evidence="3" key="1">
    <citation type="submission" date="2022-11" db="EMBL/GenBank/DDBJ databases">
        <authorList>
            <person name="Scott C."/>
            <person name="Bruce N."/>
        </authorList>
    </citation>
    <scope>NUCLEOTIDE SEQUENCE</scope>
</reference>
<evidence type="ECO:0000313" key="4">
    <source>
        <dbReference type="Proteomes" id="UP000838763"/>
    </source>
</evidence>
<keyword evidence="4" id="KW-1185">Reference proteome</keyword>
<keyword evidence="2" id="KW-1133">Transmembrane helix</keyword>
<feature type="region of interest" description="Disordered" evidence="1">
    <location>
        <begin position="93"/>
        <end position="118"/>
    </location>
</feature>
<gene>
    <name evidence="3" type="ORF">PPNO1_LOCUS588</name>
</gene>
<evidence type="ECO:0000313" key="3">
    <source>
        <dbReference type="EMBL" id="CAI4210788.1"/>
    </source>
</evidence>
<protein>
    <submittedName>
        <fullName evidence="3">Uncharacterized protein</fullName>
    </submittedName>
</protein>
<proteinExistence type="predicted"/>
<feature type="region of interest" description="Disordered" evidence="1">
    <location>
        <begin position="35"/>
        <end position="59"/>
    </location>
</feature>
<dbReference type="Proteomes" id="UP000838763">
    <property type="component" value="Unassembled WGS sequence"/>
</dbReference>
<evidence type="ECO:0000256" key="1">
    <source>
        <dbReference type="SAM" id="MobiDB-lite"/>
    </source>
</evidence>
<feature type="transmembrane region" description="Helical" evidence="2">
    <location>
        <begin position="70"/>
        <end position="96"/>
    </location>
</feature>
<keyword evidence="2" id="KW-0472">Membrane</keyword>
<organism evidence="3 4">
    <name type="scientific">Parascedosporium putredinis</name>
    <dbReference type="NCBI Taxonomy" id="1442378"/>
    <lineage>
        <taxon>Eukaryota</taxon>
        <taxon>Fungi</taxon>
        <taxon>Dikarya</taxon>
        <taxon>Ascomycota</taxon>
        <taxon>Pezizomycotina</taxon>
        <taxon>Sordariomycetes</taxon>
        <taxon>Hypocreomycetidae</taxon>
        <taxon>Microascales</taxon>
        <taxon>Microascaceae</taxon>
        <taxon>Parascedosporium</taxon>
    </lineage>
</organism>
<dbReference type="AlphaFoldDB" id="A0A9P1M6Z8"/>
<sequence>MSPAPPYRPPLNEVYSNNYPASMGAGTGLGVVDWETAQGPPGATRHADGQAQPPSTKGDEARICGLKRKLFLILLAIVLVVLAIAIGGGVGGGLAARNKAQKASQEAEVETGDEDSVV</sequence>
<evidence type="ECO:0000256" key="2">
    <source>
        <dbReference type="SAM" id="Phobius"/>
    </source>
</evidence>
<feature type="compositionally biased region" description="Acidic residues" evidence="1">
    <location>
        <begin position="107"/>
        <end position="118"/>
    </location>
</feature>
<dbReference type="EMBL" id="CALLCH030000001">
    <property type="protein sequence ID" value="CAI4210788.1"/>
    <property type="molecule type" value="Genomic_DNA"/>
</dbReference>
<accession>A0A9P1M6Z8</accession>
<comment type="caution">
    <text evidence="3">The sequence shown here is derived from an EMBL/GenBank/DDBJ whole genome shotgun (WGS) entry which is preliminary data.</text>
</comment>
<name>A0A9P1M6Z8_9PEZI</name>